<protein>
    <submittedName>
        <fullName evidence="1">Uncharacterized protein</fullName>
    </submittedName>
</protein>
<proteinExistence type="predicted"/>
<accession>A0AAV4W7E1</accession>
<evidence type="ECO:0000313" key="2">
    <source>
        <dbReference type="Proteomes" id="UP001054945"/>
    </source>
</evidence>
<keyword evidence="2" id="KW-1185">Reference proteome</keyword>
<reference evidence="1 2" key="1">
    <citation type="submission" date="2021-06" db="EMBL/GenBank/DDBJ databases">
        <title>Caerostris extrusa draft genome.</title>
        <authorList>
            <person name="Kono N."/>
            <person name="Arakawa K."/>
        </authorList>
    </citation>
    <scope>NUCLEOTIDE SEQUENCE [LARGE SCALE GENOMIC DNA]</scope>
</reference>
<gene>
    <name evidence="1" type="ORF">CEXT_156671</name>
</gene>
<evidence type="ECO:0000313" key="1">
    <source>
        <dbReference type="EMBL" id="GIY78114.1"/>
    </source>
</evidence>
<name>A0AAV4W7E1_CAEEX</name>
<dbReference type="AlphaFoldDB" id="A0AAV4W7E1"/>
<organism evidence="1 2">
    <name type="scientific">Caerostris extrusa</name>
    <name type="common">Bark spider</name>
    <name type="synonym">Caerostris bankana</name>
    <dbReference type="NCBI Taxonomy" id="172846"/>
    <lineage>
        <taxon>Eukaryota</taxon>
        <taxon>Metazoa</taxon>
        <taxon>Ecdysozoa</taxon>
        <taxon>Arthropoda</taxon>
        <taxon>Chelicerata</taxon>
        <taxon>Arachnida</taxon>
        <taxon>Araneae</taxon>
        <taxon>Araneomorphae</taxon>
        <taxon>Entelegynae</taxon>
        <taxon>Araneoidea</taxon>
        <taxon>Araneidae</taxon>
        <taxon>Caerostris</taxon>
    </lineage>
</organism>
<comment type="caution">
    <text evidence="1">The sequence shown here is derived from an EMBL/GenBank/DDBJ whole genome shotgun (WGS) entry which is preliminary data.</text>
</comment>
<dbReference type="Proteomes" id="UP001054945">
    <property type="component" value="Unassembled WGS sequence"/>
</dbReference>
<sequence length="98" mass="11453">MHSLDGTIEFANISIIYGAFSRHSSIVVLDHQYFTVLEFGSLPCPTHVGLSKTWWGCLTKEEFEQRCVNYIALGWSKYEIIIYKRDKTNDRRMTSTYH</sequence>
<dbReference type="EMBL" id="BPLR01015717">
    <property type="protein sequence ID" value="GIY78114.1"/>
    <property type="molecule type" value="Genomic_DNA"/>
</dbReference>